<reference evidence="4" key="1">
    <citation type="submission" date="2023-03" db="EMBL/GenBank/DDBJ databases">
        <title>Massive genome expansion in bonnet fungi (Mycena s.s.) driven by repeated elements and novel gene families across ecological guilds.</title>
        <authorList>
            <consortium name="Lawrence Berkeley National Laboratory"/>
            <person name="Harder C.B."/>
            <person name="Miyauchi S."/>
            <person name="Viragh M."/>
            <person name="Kuo A."/>
            <person name="Thoen E."/>
            <person name="Andreopoulos B."/>
            <person name="Lu D."/>
            <person name="Skrede I."/>
            <person name="Drula E."/>
            <person name="Henrissat B."/>
            <person name="Morin E."/>
            <person name="Kohler A."/>
            <person name="Barry K."/>
            <person name="LaButti K."/>
            <person name="Morin E."/>
            <person name="Salamov A."/>
            <person name="Lipzen A."/>
            <person name="Mereny Z."/>
            <person name="Hegedus B."/>
            <person name="Baldrian P."/>
            <person name="Stursova M."/>
            <person name="Weitz H."/>
            <person name="Taylor A."/>
            <person name="Grigoriev I.V."/>
            <person name="Nagy L.G."/>
            <person name="Martin F."/>
            <person name="Kauserud H."/>
        </authorList>
    </citation>
    <scope>NUCLEOTIDE SEQUENCE</scope>
    <source>
        <strain evidence="4">CBHHK182m</strain>
    </source>
</reference>
<accession>A0AAD7HX01</accession>
<dbReference type="GO" id="GO:0030170">
    <property type="term" value="F:pyridoxal phosphate binding"/>
    <property type="evidence" value="ECO:0007669"/>
    <property type="project" value="InterPro"/>
</dbReference>
<sequence length="117" mass="12368">MAALEGGVAGVATASGTAAIAMTLTTLAGAGDNIVTAYVSFVRRAYQQFKSPKEEVRHFVEFLDPVEPHINDKTKTISVGTLAAVGLPSHPSRQQTLRMLRPNAVEGVLTFCVRQGG</sequence>
<keyword evidence="2 3" id="KW-0663">Pyridoxal phosphate</keyword>
<gene>
    <name evidence="4" type="ORF">B0H16DRAFT_1586581</name>
</gene>
<dbReference type="InterPro" id="IPR015424">
    <property type="entry name" value="PyrdxlP-dep_Trfase"/>
</dbReference>
<dbReference type="AlphaFoldDB" id="A0AAD7HX01"/>
<comment type="similarity">
    <text evidence="3">Belongs to the trans-sulfuration enzymes family.</text>
</comment>
<dbReference type="EMBL" id="JARKIB010000164">
    <property type="protein sequence ID" value="KAJ7729576.1"/>
    <property type="molecule type" value="Genomic_DNA"/>
</dbReference>
<evidence type="ECO:0000256" key="2">
    <source>
        <dbReference type="ARBA" id="ARBA00022898"/>
    </source>
</evidence>
<dbReference type="Pfam" id="PF01053">
    <property type="entry name" value="Cys_Met_Meta_PP"/>
    <property type="match status" value="1"/>
</dbReference>
<dbReference type="Proteomes" id="UP001215598">
    <property type="component" value="Unassembled WGS sequence"/>
</dbReference>
<dbReference type="Gene3D" id="3.40.640.10">
    <property type="entry name" value="Type I PLP-dependent aspartate aminotransferase-like (Major domain)"/>
    <property type="match status" value="1"/>
</dbReference>
<keyword evidence="5" id="KW-1185">Reference proteome</keyword>
<dbReference type="InterPro" id="IPR000277">
    <property type="entry name" value="Cys/Met-Metab_PyrdxlP-dep_enz"/>
</dbReference>
<evidence type="ECO:0000313" key="5">
    <source>
        <dbReference type="Proteomes" id="UP001215598"/>
    </source>
</evidence>
<dbReference type="GO" id="GO:0019346">
    <property type="term" value="P:transsulfuration"/>
    <property type="evidence" value="ECO:0007669"/>
    <property type="project" value="InterPro"/>
</dbReference>
<comment type="cofactor">
    <cofactor evidence="1 3">
        <name>pyridoxal 5'-phosphate</name>
        <dbReference type="ChEBI" id="CHEBI:597326"/>
    </cofactor>
</comment>
<protein>
    <submittedName>
        <fullName evidence="4">Uncharacterized protein</fullName>
    </submittedName>
</protein>
<comment type="caution">
    <text evidence="4">The sequence shown here is derived from an EMBL/GenBank/DDBJ whole genome shotgun (WGS) entry which is preliminary data.</text>
</comment>
<evidence type="ECO:0000313" key="4">
    <source>
        <dbReference type="EMBL" id="KAJ7729576.1"/>
    </source>
</evidence>
<organism evidence="4 5">
    <name type="scientific">Mycena metata</name>
    <dbReference type="NCBI Taxonomy" id="1033252"/>
    <lineage>
        <taxon>Eukaryota</taxon>
        <taxon>Fungi</taxon>
        <taxon>Dikarya</taxon>
        <taxon>Basidiomycota</taxon>
        <taxon>Agaricomycotina</taxon>
        <taxon>Agaricomycetes</taxon>
        <taxon>Agaricomycetidae</taxon>
        <taxon>Agaricales</taxon>
        <taxon>Marasmiineae</taxon>
        <taxon>Mycenaceae</taxon>
        <taxon>Mycena</taxon>
    </lineage>
</organism>
<evidence type="ECO:0000256" key="1">
    <source>
        <dbReference type="ARBA" id="ARBA00001933"/>
    </source>
</evidence>
<dbReference type="InterPro" id="IPR015421">
    <property type="entry name" value="PyrdxlP-dep_Trfase_major"/>
</dbReference>
<proteinExistence type="inferred from homology"/>
<name>A0AAD7HX01_9AGAR</name>
<dbReference type="SUPFAM" id="SSF53383">
    <property type="entry name" value="PLP-dependent transferases"/>
    <property type="match status" value="1"/>
</dbReference>
<evidence type="ECO:0000256" key="3">
    <source>
        <dbReference type="RuleBase" id="RU362118"/>
    </source>
</evidence>